<reference evidence="1" key="1">
    <citation type="submission" date="2021-02" db="EMBL/GenBank/DDBJ databases">
        <authorList>
            <consortium name="DOE Joint Genome Institute"/>
            <person name="Ahrendt S."/>
            <person name="Looney B.P."/>
            <person name="Miyauchi S."/>
            <person name="Morin E."/>
            <person name="Drula E."/>
            <person name="Courty P.E."/>
            <person name="Chicoki N."/>
            <person name="Fauchery L."/>
            <person name="Kohler A."/>
            <person name="Kuo A."/>
            <person name="Labutti K."/>
            <person name="Pangilinan J."/>
            <person name="Lipzen A."/>
            <person name="Riley R."/>
            <person name="Andreopoulos W."/>
            <person name="He G."/>
            <person name="Johnson J."/>
            <person name="Barry K.W."/>
            <person name="Grigoriev I.V."/>
            <person name="Nagy L."/>
            <person name="Hibbett D."/>
            <person name="Henrissat B."/>
            <person name="Matheny P.B."/>
            <person name="Labbe J."/>
            <person name="Martin F."/>
        </authorList>
    </citation>
    <scope>NUCLEOTIDE SEQUENCE</scope>
    <source>
        <strain evidence="1">EC-137</strain>
    </source>
</reference>
<feature type="non-terminal residue" evidence="1">
    <location>
        <position position="1"/>
    </location>
</feature>
<protein>
    <submittedName>
        <fullName evidence="1">Uncharacterized protein</fullName>
    </submittedName>
</protein>
<reference evidence="1" key="2">
    <citation type="journal article" date="2022" name="New Phytol.">
        <title>Evolutionary transition to the ectomycorrhizal habit in the genomes of a hyperdiverse lineage of mushroom-forming fungi.</title>
        <authorList>
            <person name="Looney B."/>
            <person name="Miyauchi S."/>
            <person name="Morin E."/>
            <person name="Drula E."/>
            <person name="Courty P.E."/>
            <person name="Kohler A."/>
            <person name="Kuo A."/>
            <person name="LaButti K."/>
            <person name="Pangilinan J."/>
            <person name="Lipzen A."/>
            <person name="Riley R."/>
            <person name="Andreopoulos W."/>
            <person name="He G."/>
            <person name="Johnson J."/>
            <person name="Nolan M."/>
            <person name="Tritt A."/>
            <person name="Barry K.W."/>
            <person name="Grigoriev I.V."/>
            <person name="Nagy L.G."/>
            <person name="Hibbett D."/>
            <person name="Henrissat B."/>
            <person name="Matheny P.B."/>
            <person name="Labbe J."/>
            <person name="Martin F.M."/>
        </authorList>
    </citation>
    <scope>NUCLEOTIDE SEQUENCE</scope>
    <source>
        <strain evidence="1">EC-137</strain>
    </source>
</reference>
<evidence type="ECO:0000313" key="2">
    <source>
        <dbReference type="Proteomes" id="UP000814128"/>
    </source>
</evidence>
<name>A0ACB8Q6S2_9AGAM</name>
<comment type="caution">
    <text evidence="1">The sequence shown here is derived from an EMBL/GenBank/DDBJ whole genome shotgun (WGS) entry which is preliminary data.</text>
</comment>
<accession>A0ACB8Q6S2</accession>
<sequence length="117" mass="13040">QAVAVEETEDIKELDRLLKTVKNRANPTNKSVIPVRGSIPWAQALLDQSRATQNSEGEQPREPIDLSPRSMHDTYTEIFLPFASNPQLFEQYTNASGSIRTGKLLEHLDSLAGSISY</sequence>
<feature type="non-terminal residue" evidence="1">
    <location>
        <position position="117"/>
    </location>
</feature>
<dbReference type="Proteomes" id="UP000814128">
    <property type="component" value="Unassembled WGS sequence"/>
</dbReference>
<evidence type="ECO:0000313" key="1">
    <source>
        <dbReference type="EMBL" id="KAI0027499.1"/>
    </source>
</evidence>
<organism evidence="1 2">
    <name type="scientific">Vararia minispora EC-137</name>
    <dbReference type="NCBI Taxonomy" id="1314806"/>
    <lineage>
        <taxon>Eukaryota</taxon>
        <taxon>Fungi</taxon>
        <taxon>Dikarya</taxon>
        <taxon>Basidiomycota</taxon>
        <taxon>Agaricomycotina</taxon>
        <taxon>Agaricomycetes</taxon>
        <taxon>Russulales</taxon>
        <taxon>Lachnocladiaceae</taxon>
        <taxon>Vararia</taxon>
    </lineage>
</organism>
<proteinExistence type="predicted"/>
<gene>
    <name evidence="1" type="ORF">K488DRAFT_10539</name>
</gene>
<keyword evidence="2" id="KW-1185">Reference proteome</keyword>
<dbReference type="EMBL" id="MU273893">
    <property type="protein sequence ID" value="KAI0027499.1"/>
    <property type="molecule type" value="Genomic_DNA"/>
</dbReference>